<dbReference type="SMART" id="SM00901">
    <property type="entry name" value="FRG"/>
    <property type="match status" value="1"/>
</dbReference>
<gene>
    <name evidence="2" type="ORF">GCM10022405_27840</name>
</gene>
<proteinExistence type="predicted"/>
<protein>
    <recommendedName>
        <fullName evidence="1">FRG domain-containing protein</fullName>
    </recommendedName>
</protein>
<dbReference type="Proteomes" id="UP001499994">
    <property type="component" value="Unassembled WGS sequence"/>
</dbReference>
<comment type="caution">
    <text evidence="2">The sequence shown here is derived from an EMBL/GenBank/DDBJ whole genome shotgun (WGS) entry which is preliminary data.</text>
</comment>
<reference evidence="3" key="1">
    <citation type="journal article" date="2019" name="Int. J. Syst. Evol. Microbiol.">
        <title>The Global Catalogue of Microorganisms (GCM) 10K type strain sequencing project: providing services to taxonomists for standard genome sequencing and annotation.</title>
        <authorList>
            <consortium name="The Broad Institute Genomics Platform"/>
            <consortium name="The Broad Institute Genome Sequencing Center for Infectious Disease"/>
            <person name="Wu L."/>
            <person name="Ma J."/>
        </authorList>
    </citation>
    <scope>NUCLEOTIDE SEQUENCE [LARGE SCALE GENOMIC DNA]</scope>
    <source>
        <strain evidence="3">JCM 17201</strain>
    </source>
</reference>
<dbReference type="Pfam" id="PF08867">
    <property type="entry name" value="FRG"/>
    <property type="match status" value="1"/>
</dbReference>
<keyword evidence="3" id="KW-1185">Reference proteome</keyword>
<evidence type="ECO:0000259" key="1">
    <source>
        <dbReference type="SMART" id="SM00901"/>
    </source>
</evidence>
<evidence type="ECO:0000313" key="3">
    <source>
        <dbReference type="Proteomes" id="UP001499994"/>
    </source>
</evidence>
<dbReference type="EMBL" id="BAABDG010000005">
    <property type="protein sequence ID" value="GAA3900994.1"/>
    <property type="molecule type" value="Genomic_DNA"/>
</dbReference>
<feature type="domain" description="FRG" evidence="1">
    <location>
        <begin position="22"/>
        <end position="127"/>
    </location>
</feature>
<name>A0ABP7LJQ7_9GAMM</name>
<organism evidence="2 3">
    <name type="scientific">Gibbsiella dentisursi</name>
    <dbReference type="NCBI Taxonomy" id="796890"/>
    <lineage>
        <taxon>Bacteria</taxon>
        <taxon>Pseudomonadati</taxon>
        <taxon>Pseudomonadota</taxon>
        <taxon>Gammaproteobacteria</taxon>
        <taxon>Enterobacterales</taxon>
        <taxon>Yersiniaceae</taxon>
        <taxon>Gibbsiella</taxon>
    </lineage>
</organism>
<evidence type="ECO:0000313" key="2">
    <source>
        <dbReference type="EMBL" id="GAA3900994.1"/>
    </source>
</evidence>
<sequence length="500" mass="56953">MRIATVANVEEAIELASNLKREGKYNWFRGQVRADWMPSSSMERKLKYGAKLDDLNKDIARFLDWARLVPELAYLADTANQNSLFAILQHYGYPTTYIDFTTDPSVAGFFASDTSQQLDESTVSAIFCLNTEHLVNFYKEHAKFIGADIKVEPVSVDVSNLWRLQAQHGHFLYVNHDWYRIYDMDRIEFPWTGLPAYPPRHQIYPTQKSHLEQLLDEFKVLEQRRRGQKYMHKMIDDLIRKGVKVKIASLISDPARYEKSVFAKAPVQLESWSKAKLSPWLLERQEQFHDVVGNSIDISVRSGLGAPSAHLQVRTAFLGALSRESGLRARATVWKVDGLVGQLEVDQYLCAIQSAWNGMRNLPYKDDDIAEAMGALTQLFLIGNCDSMVGHIRNSSFKKWMPDAFEIEFGNDILNTISRASCSGDALFQCLDSSWRDSCKDQKMVSSAHGAFYSCSKPDCMFEFEAFARLFARQIIPAQLAQKRPVILFNPAKLDFVGNP</sequence>
<accession>A0ABP7LJQ7</accession>
<dbReference type="InterPro" id="IPR014966">
    <property type="entry name" value="FRG-dom"/>
</dbReference>